<dbReference type="PANTHER" id="PTHR21666:SF288">
    <property type="entry name" value="CELL DIVISION PROTEIN YTFB"/>
    <property type="match status" value="1"/>
</dbReference>
<dbReference type="Pfam" id="PF01551">
    <property type="entry name" value="Peptidase_M23"/>
    <property type="match status" value="1"/>
</dbReference>
<keyword evidence="7" id="KW-0812">Transmembrane</keyword>
<evidence type="ECO:0000256" key="4">
    <source>
        <dbReference type="ARBA" id="ARBA00022801"/>
    </source>
</evidence>
<dbReference type="Gene3D" id="2.70.70.10">
    <property type="entry name" value="Glucose Permease (Domain IIA)"/>
    <property type="match status" value="1"/>
</dbReference>
<name>A0A0F5Q6K4_9HYPH</name>
<dbReference type="RefSeq" id="WP_046137656.1">
    <property type="nucleotide sequence ID" value="NZ_LANJ01000022.1"/>
</dbReference>
<keyword evidence="7" id="KW-1133">Transmembrane helix</keyword>
<dbReference type="InterPro" id="IPR050570">
    <property type="entry name" value="Cell_wall_metabolism_enzyme"/>
</dbReference>
<keyword evidence="3" id="KW-0479">Metal-binding</keyword>
<keyword evidence="4" id="KW-0378">Hydrolase</keyword>
<dbReference type="STRING" id="1293439.WH87_14240"/>
<reference evidence="9 10" key="1">
    <citation type="submission" date="2015-03" db="EMBL/GenBank/DDBJ databases">
        <authorList>
            <person name="Lepp D."/>
            <person name="Hassan Y.I."/>
            <person name="Li X.-Z."/>
            <person name="Zhou T."/>
        </authorList>
    </citation>
    <scope>NUCLEOTIDE SEQUENCE [LARGE SCALE GENOMIC DNA]</scope>
    <source>
        <strain evidence="9 10">E84</strain>
    </source>
</reference>
<evidence type="ECO:0000259" key="8">
    <source>
        <dbReference type="Pfam" id="PF01551"/>
    </source>
</evidence>
<dbReference type="PANTHER" id="PTHR21666">
    <property type="entry name" value="PEPTIDASE-RELATED"/>
    <property type="match status" value="1"/>
</dbReference>
<gene>
    <name evidence="9" type="ORF">WH87_14240</name>
</gene>
<dbReference type="GO" id="GO:0004222">
    <property type="term" value="F:metalloendopeptidase activity"/>
    <property type="evidence" value="ECO:0007669"/>
    <property type="project" value="TreeGrafter"/>
</dbReference>
<feature type="transmembrane region" description="Helical" evidence="7">
    <location>
        <begin position="41"/>
        <end position="64"/>
    </location>
</feature>
<feature type="domain" description="M23ase beta-sheet core" evidence="8">
    <location>
        <begin position="516"/>
        <end position="612"/>
    </location>
</feature>
<evidence type="ECO:0000256" key="2">
    <source>
        <dbReference type="ARBA" id="ARBA00022670"/>
    </source>
</evidence>
<dbReference type="InterPro" id="IPR011055">
    <property type="entry name" value="Dup_hybrid_motif"/>
</dbReference>
<dbReference type="Proteomes" id="UP000033411">
    <property type="component" value="Unassembled WGS sequence"/>
</dbReference>
<dbReference type="GO" id="GO:0046872">
    <property type="term" value="F:metal ion binding"/>
    <property type="evidence" value="ECO:0007669"/>
    <property type="project" value="UniProtKB-KW"/>
</dbReference>
<accession>A0A0F5Q6K4</accession>
<dbReference type="AlphaFoldDB" id="A0A0F5Q6K4"/>
<sequence>MNPTQRNRHAALLKSTGYEDSPALTVQSTDGEIPHGRELSFAWLTGTVMTGLTSVLLMGAALYVSFQGQDTFSTAYEALQLARPKADNITPTDMSAKSARIRPVAATRSDLEIIEASIRETVDGRDMIRNQPFMRIRATLATAATSLSEGVPDYDPVAILNATQPIEVNDATAINTDVYGAEVEGEVAVRLAAMPSTFVPPRAISDQLAAEYVRGVVESTFYDDAASPTLAYAALGPTVRDLGISTDGTTLGGIAENVTAVPKTTRAADAGLGRSERILTIKEQTPLDEILRKNGFTDAMVSAISGTLQNVFPSTNLPAGARLRILFGPSRTSNTLIPYRMSIYQHDDATKSDIHKATVALTDKGQYVLGLAPAEIVFPEEDTEEINVANLPSVYRSIWETGRKHDLDDATIQRIIGMFAYDVDMTKKITAGDAIEILETAPDADGRAELLYVSLTLGSTTRRLYRFGTDDGVVDFFDPDGETGKRFLTRRPLEGGGTLRSRFGYRIHPIFKTRKLHTGVDLAARSGTPIYASGDGVIELAGWQSGYGNKVEIKHVNGYETAYGHMSRFADGMKPGVRVRQGQVIGYVGSTGQSTGPHLHFEILINGNLVDPLSVKLPKENSLAQRYEGKFHETIAQINDLMTRKPAPVAVAQAN</sequence>
<comment type="caution">
    <text evidence="9">The sequence shown here is derived from an EMBL/GenBank/DDBJ whole genome shotgun (WGS) entry which is preliminary data.</text>
</comment>
<evidence type="ECO:0000313" key="9">
    <source>
        <dbReference type="EMBL" id="KKC36540.1"/>
    </source>
</evidence>
<keyword evidence="7" id="KW-0472">Membrane</keyword>
<dbReference type="InterPro" id="IPR016047">
    <property type="entry name" value="M23ase_b-sheet_dom"/>
</dbReference>
<evidence type="ECO:0000256" key="3">
    <source>
        <dbReference type="ARBA" id="ARBA00022723"/>
    </source>
</evidence>
<dbReference type="Gene3D" id="3.10.450.350">
    <property type="match status" value="1"/>
</dbReference>
<keyword evidence="6" id="KW-0482">Metalloprotease</keyword>
<dbReference type="PATRIC" id="fig|1293439.3.peg.2587"/>
<evidence type="ECO:0000256" key="1">
    <source>
        <dbReference type="ARBA" id="ARBA00001947"/>
    </source>
</evidence>
<proteinExistence type="predicted"/>
<keyword evidence="5" id="KW-0862">Zinc</keyword>
<evidence type="ECO:0000256" key="6">
    <source>
        <dbReference type="ARBA" id="ARBA00023049"/>
    </source>
</evidence>
<organism evidence="9 10">
    <name type="scientific">Devosia epidermidihirudinis</name>
    <dbReference type="NCBI Taxonomy" id="1293439"/>
    <lineage>
        <taxon>Bacteria</taxon>
        <taxon>Pseudomonadati</taxon>
        <taxon>Pseudomonadota</taxon>
        <taxon>Alphaproteobacteria</taxon>
        <taxon>Hyphomicrobiales</taxon>
        <taxon>Devosiaceae</taxon>
        <taxon>Devosia</taxon>
    </lineage>
</organism>
<keyword evidence="10" id="KW-1185">Reference proteome</keyword>
<evidence type="ECO:0000313" key="10">
    <source>
        <dbReference type="Proteomes" id="UP000033411"/>
    </source>
</evidence>
<dbReference type="CDD" id="cd12797">
    <property type="entry name" value="M23_peptidase"/>
    <property type="match status" value="1"/>
</dbReference>
<evidence type="ECO:0000256" key="7">
    <source>
        <dbReference type="SAM" id="Phobius"/>
    </source>
</evidence>
<dbReference type="GO" id="GO:0006508">
    <property type="term" value="P:proteolysis"/>
    <property type="evidence" value="ECO:0007669"/>
    <property type="project" value="UniProtKB-KW"/>
</dbReference>
<comment type="cofactor">
    <cofactor evidence="1">
        <name>Zn(2+)</name>
        <dbReference type="ChEBI" id="CHEBI:29105"/>
    </cofactor>
</comment>
<dbReference type="SUPFAM" id="SSF51261">
    <property type="entry name" value="Duplicated hybrid motif"/>
    <property type="match status" value="1"/>
</dbReference>
<keyword evidence="2" id="KW-0645">Protease</keyword>
<protein>
    <recommendedName>
        <fullName evidence="8">M23ase beta-sheet core domain-containing protein</fullName>
    </recommendedName>
</protein>
<evidence type="ECO:0000256" key="5">
    <source>
        <dbReference type="ARBA" id="ARBA00022833"/>
    </source>
</evidence>
<dbReference type="EMBL" id="LANJ01000022">
    <property type="protein sequence ID" value="KKC36540.1"/>
    <property type="molecule type" value="Genomic_DNA"/>
</dbReference>